<dbReference type="PANTHER" id="PTHR45138:SF9">
    <property type="entry name" value="DIGUANYLATE CYCLASE DGCM-RELATED"/>
    <property type="match status" value="1"/>
</dbReference>
<accession>A0A6V8LRQ3</accession>
<keyword evidence="4" id="KW-0808">Transferase</keyword>
<dbReference type="InterPro" id="IPR029787">
    <property type="entry name" value="Nucleotide_cyclase"/>
</dbReference>
<dbReference type="EMBL" id="BLTE01000014">
    <property type="protein sequence ID" value="GFK95153.1"/>
    <property type="molecule type" value="Genomic_DNA"/>
</dbReference>
<dbReference type="RefSeq" id="WP_235956992.1">
    <property type="nucleotide sequence ID" value="NZ_BLTE01000014.1"/>
</dbReference>
<dbReference type="GO" id="GO:0043709">
    <property type="term" value="P:cell adhesion involved in single-species biofilm formation"/>
    <property type="evidence" value="ECO:0007669"/>
    <property type="project" value="TreeGrafter"/>
</dbReference>
<dbReference type="CDD" id="cd01949">
    <property type="entry name" value="GGDEF"/>
    <property type="match status" value="1"/>
</dbReference>
<dbReference type="InterPro" id="IPR050469">
    <property type="entry name" value="Diguanylate_Cyclase"/>
</dbReference>
<name>A0A6V8LRQ3_9BACT</name>
<feature type="domain" description="GGDEF" evidence="3">
    <location>
        <begin position="109"/>
        <end position="245"/>
    </location>
</feature>
<evidence type="ECO:0000256" key="1">
    <source>
        <dbReference type="ARBA" id="ARBA00012528"/>
    </source>
</evidence>
<evidence type="ECO:0000256" key="2">
    <source>
        <dbReference type="ARBA" id="ARBA00034247"/>
    </source>
</evidence>
<dbReference type="Proteomes" id="UP000494245">
    <property type="component" value="Unassembled WGS sequence"/>
</dbReference>
<dbReference type="Pfam" id="PF00990">
    <property type="entry name" value="GGDEF"/>
    <property type="match status" value="1"/>
</dbReference>
<organism evidence="4 5">
    <name type="scientific">Fundidesulfovibrio magnetotacticus</name>
    <dbReference type="NCBI Taxonomy" id="2730080"/>
    <lineage>
        <taxon>Bacteria</taxon>
        <taxon>Pseudomonadati</taxon>
        <taxon>Thermodesulfobacteriota</taxon>
        <taxon>Desulfovibrionia</taxon>
        <taxon>Desulfovibrionales</taxon>
        <taxon>Desulfovibrionaceae</taxon>
        <taxon>Fundidesulfovibrio</taxon>
    </lineage>
</organism>
<dbReference type="NCBIfam" id="TIGR00254">
    <property type="entry name" value="GGDEF"/>
    <property type="match status" value="1"/>
</dbReference>
<comment type="catalytic activity">
    <reaction evidence="2">
        <text>2 GTP = 3',3'-c-di-GMP + 2 diphosphate</text>
        <dbReference type="Rhea" id="RHEA:24898"/>
        <dbReference type="ChEBI" id="CHEBI:33019"/>
        <dbReference type="ChEBI" id="CHEBI:37565"/>
        <dbReference type="ChEBI" id="CHEBI:58805"/>
        <dbReference type="EC" id="2.7.7.65"/>
    </reaction>
</comment>
<dbReference type="Gene3D" id="3.30.70.270">
    <property type="match status" value="1"/>
</dbReference>
<keyword evidence="4" id="KW-0548">Nucleotidyltransferase</keyword>
<protein>
    <recommendedName>
        <fullName evidence="1">diguanylate cyclase</fullName>
        <ecNumber evidence="1">2.7.7.65</ecNumber>
    </recommendedName>
</protein>
<proteinExistence type="predicted"/>
<evidence type="ECO:0000313" key="4">
    <source>
        <dbReference type="EMBL" id="GFK95153.1"/>
    </source>
</evidence>
<evidence type="ECO:0000259" key="3">
    <source>
        <dbReference type="PROSITE" id="PS50887"/>
    </source>
</evidence>
<sequence>MAEISRLRDELVRRAGETPGECPQGLVIARMCAGLTLDQWEEIAREGHFLQWLALPACGDATPHLERIQRTIEELAHQTRQDPLTGLANRRAFERNLKMELDRAYRGGTPVSLAILDLDDFKAVNDRFGHPCGDRVLLSLAGALLGHKRIYDMAARIGGEEFALVLPGSGLAQAETTLERILQEIRQRKVACDGVDPAVGVTCSAGVVCTKGRAPVSVEQFVDLADKALYEAKRQGKDRLVKAPIPDLFDTSRATLVHAQEKKFLFTGPDT</sequence>
<comment type="caution">
    <text evidence="4">The sequence shown here is derived from an EMBL/GenBank/DDBJ whole genome shotgun (WGS) entry which is preliminary data.</text>
</comment>
<dbReference type="PANTHER" id="PTHR45138">
    <property type="entry name" value="REGULATORY COMPONENTS OF SENSORY TRANSDUCTION SYSTEM"/>
    <property type="match status" value="1"/>
</dbReference>
<dbReference type="GO" id="GO:1902201">
    <property type="term" value="P:negative regulation of bacterial-type flagellum-dependent cell motility"/>
    <property type="evidence" value="ECO:0007669"/>
    <property type="project" value="TreeGrafter"/>
</dbReference>
<reference evidence="4 5" key="2">
    <citation type="submission" date="2020-05" db="EMBL/GenBank/DDBJ databases">
        <title>Draft genome sequence of Desulfovibrio sp. strainFSS-1.</title>
        <authorList>
            <person name="Shimoshige H."/>
            <person name="Kobayashi H."/>
            <person name="Maekawa T."/>
        </authorList>
    </citation>
    <scope>NUCLEOTIDE SEQUENCE [LARGE SCALE GENOMIC DNA]</scope>
    <source>
        <strain evidence="4 5">SIID29052-01</strain>
    </source>
</reference>
<dbReference type="FunFam" id="3.30.70.270:FF:000001">
    <property type="entry name" value="Diguanylate cyclase domain protein"/>
    <property type="match status" value="1"/>
</dbReference>
<keyword evidence="5" id="KW-1185">Reference proteome</keyword>
<dbReference type="AlphaFoldDB" id="A0A6V8LRQ3"/>
<dbReference type="SUPFAM" id="SSF55073">
    <property type="entry name" value="Nucleotide cyclase"/>
    <property type="match status" value="1"/>
</dbReference>
<dbReference type="InterPro" id="IPR000160">
    <property type="entry name" value="GGDEF_dom"/>
</dbReference>
<dbReference type="SMART" id="SM00267">
    <property type="entry name" value="GGDEF"/>
    <property type="match status" value="1"/>
</dbReference>
<dbReference type="InterPro" id="IPR043128">
    <property type="entry name" value="Rev_trsase/Diguanyl_cyclase"/>
</dbReference>
<dbReference type="GO" id="GO:0005886">
    <property type="term" value="C:plasma membrane"/>
    <property type="evidence" value="ECO:0007669"/>
    <property type="project" value="TreeGrafter"/>
</dbReference>
<reference evidence="4 5" key="1">
    <citation type="submission" date="2020-04" db="EMBL/GenBank/DDBJ databases">
        <authorList>
            <consortium name="Desulfovibrio sp. FSS-1 genome sequencing consortium"/>
            <person name="Shimoshige H."/>
            <person name="Kobayashi H."/>
            <person name="Maekawa T."/>
        </authorList>
    </citation>
    <scope>NUCLEOTIDE SEQUENCE [LARGE SCALE GENOMIC DNA]</scope>
    <source>
        <strain evidence="4 5">SIID29052-01</strain>
    </source>
</reference>
<evidence type="ECO:0000313" key="5">
    <source>
        <dbReference type="Proteomes" id="UP000494245"/>
    </source>
</evidence>
<dbReference type="EC" id="2.7.7.65" evidence="1"/>
<dbReference type="PROSITE" id="PS50887">
    <property type="entry name" value="GGDEF"/>
    <property type="match status" value="1"/>
</dbReference>
<dbReference type="GO" id="GO:0052621">
    <property type="term" value="F:diguanylate cyclase activity"/>
    <property type="evidence" value="ECO:0007669"/>
    <property type="project" value="UniProtKB-EC"/>
</dbReference>
<gene>
    <name evidence="4" type="primary">dosC_4</name>
    <name evidence="4" type="ORF">NNJEOMEG_03011</name>
</gene>